<feature type="transmembrane region" description="Helical" evidence="1">
    <location>
        <begin position="179"/>
        <end position="202"/>
    </location>
</feature>
<dbReference type="InterPro" id="IPR034804">
    <property type="entry name" value="SQR/QFR_C/D"/>
</dbReference>
<keyword evidence="1" id="KW-0812">Transmembrane</keyword>
<evidence type="ECO:0000256" key="1">
    <source>
        <dbReference type="SAM" id="Phobius"/>
    </source>
</evidence>
<reference evidence="2" key="1">
    <citation type="submission" date="2022-11" db="EMBL/GenBank/DDBJ databases">
        <title>Dyadobacter pollutisoli sp. nov., isolated from plastic dumped soil.</title>
        <authorList>
            <person name="Kim J.M."/>
            <person name="Kim K.R."/>
            <person name="Lee J.K."/>
            <person name="Hao L."/>
            <person name="Jeon C.O."/>
        </authorList>
    </citation>
    <scope>NUCLEOTIDE SEQUENCE</scope>
    <source>
        <strain evidence="2">U1</strain>
    </source>
</reference>
<dbReference type="Gene3D" id="1.20.1300.10">
    <property type="entry name" value="Fumarate reductase/succinate dehydrogenase, transmembrane subunit"/>
    <property type="match status" value="1"/>
</dbReference>
<dbReference type="RefSeq" id="WP_244820201.1">
    <property type="nucleotide sequence ID" value="NZ_CP112998.1"/>
</dbReference>
<sequence>MRLSLKTVHRLSAYLLITFIAFHFFNHLLALLGPDAHTATMRLFRNVYRIPFVEIGLMLSVLTQTISGIVLIIKQPHFWKSKVSALQVASGLYLAFFLINHVRAVLMARYSWHIETDFYFAANVAVDPNTKSFFLPYYSFAVLSVFLHLACAHYRRRLMLSGDLFTENRQFQVRVKREAMLIGVSGIVVAALIMASFGGFLYKF</sequence>
<proteinExistence type="predicted"/>
<keyword evidence="1" id="KW-1133">Transmembrane helix</keyword>
<dbReference type="EMBL" id="CP112998">
    <property type="protein sequence ID" value="WAC14833.1"/>
    <property type="molecule type" value="Genomic_DNA"/>
</dbReference>
<name>A0A9E8NGE9_9BACT</name>
<feature type="transmembrane region" description="Helical" evidence="1">
    <location>
        <begin position="52"/>
        <end position="73"/>
    </location>
</feature>
<feature type="transmembrane region" description="Helical" evidence="1">
    <location>
        <begin position="85"/>
        <end position="112"/>
    </location>
</feature>
<accession>A0A9E8NGE9</accession>
<evidence type="ECO:0000313" key="3">
    <source>
        <dbReference type="Proteomes" id="UP001164653"/>
    </source>
</evidence>
<dbReference type="AlphaFoldDB" id="A0A9E8NGE9"/>
<evidence type="ECO:0000313" key="2">
    <source>
        <dbReference type="EMBL" id="WAC14833.1"/>
    </source>
</evidence>
<feature type="transmembrane region" description="Helical" evidence="1">
    <location>
        <begin position="132"/>
        <end position="151"/>
    </location>
</feature>
<keyword evidence="1" id="KW-0472">Membrane</keyword>
<dbReference type="KEGG" id="dpf:ON006_12890"/>
<dbReference type="SUPFAM" id="SSF81343">
    <property type="entry name" value="Fumarate reductase respiratory complex transmembrane subunits"/>
    <property type="match status" value="1"/>
</dbReference>
<dbReference type="Proteomes" id="UP001164653">
    <property type="component" value="Chromosome"/>
</dbReference>
<protein>
    <recommendedName>
        <fullName evidence="4">Succinate dehydrogenase</fullName>
    </recommendedName>
</protein>
<dbReference type="GO" id="GO:0016020">
    <property type="term" value="C:membrane"/>
    <property type="evidence" value="ECO:0007669"/>
    <property type="project" value="InterPro"/>
</dbReference>
<keyword evidence="3" id="KW-1185">Reference proteome</keyword>
<evidence type="ECO:0008006" key="4">
    <source>
        <dbReference type="Google" id="ProtNLM"/>
    </source>
</evidence>
<feature type="transmembrane region" description="Helical" evidence="1">
    <location>
        <begin position="12"/>
        <end position="32"/>
    </location>
</feature>
<organism evidence="2 3">
    <name type="scientific">Dyadobacter pollutisoli</name>
    <dbReference type="NCBI Taxonomy" id="2910158"/>
    <lineage>
        <taxon>Bacteria</taxon>
        <taxon>Pseudomonadati</taxon>
        <taxon>Bacteroidota</taxon>
        <taxon>Cytophagia</taxon>
        <taxon>Cytophagales</taxon>
        <taxon>Spirosomataceae</taxon>
        <taxon>Dyadobacter</taxon>
    </lineage>
</organism>
<gene>
    <name evidence="2" type="ORF">ON006_12890</name>
</gene>